<keyword evidence="8" id="KW-1185">Reference proteome</keyword>
<dbReference type="Proteomes" id="UP000184432">
    <property type="component" value="Unassembled WGS sequence"/>
</dbReference>
<evidence type="ECO:0000256" key="3">
    <source>
        <dbReference type="ARBA" id="ARBA00022729"/>
    </source>
</evidence>
<dbReference type="EMBL" id="FQYP01000012">
    <property type="protein sequence ID" value="SHJ60972.1"/>
    <property type="molecule type" value="Genomic_DNA"/>
</dbReference>
<feature type="domain" description="CBM6" evidence="6">
    <location>
        <begin position="1097"/>
        <end position="1219"/>
    </location>
</feature>
<dbReference type="InterPro" id="IPR008979">
    <property type="entry name" value="Galactose-bd-like_sf"/>
</dbReference>
<comment type="subcellular location">
    <subcellularLocation>
        <location evidence="1">Secreted</location>
    </subcellularLocation>
</comment>
<dbReference type="SUPFAM" id="SSF49299">
    <property type="entry name" value="PKD domain"/>
    <property type="match status" value="1"/>
</dbReference>
<evidence type="ECO:0000256" key="1">
    <source>
        <dbReference type="ARBA" id="ARBA00004613"/>
    </source>
</evidence>
<dbReference type="STRING" id="570521.SAMN04488508_1121"/>
<keyword evidence="3 5" id="KW-0732">Signal</keyword>
<dbReference type="Gene3D" id="2.60.120.1620">
    <property type="match status" value="1"/>
</dbReference>
<gene>
    <name evidence="7" type="ORF">SAMN04488508_1121</name>
</gene>
<feature type="region of interest" description="Disordered" evidence="4">
    <location>
        <begin position="815"/>
        <end position="836"/>
    </location>
</feature>
<dbReference type="Pfam" id="PF03422">
    <property type="entry name" value="CBM_6"/>
    <property type="match status" value="1"/>
</dbReference>
<dbReference type="Pfam" id="PF17829">
    <property type="entry name" value="GH115_C"/>
    <property type="match status" value="1"/>
</dbReference>
<dbReference type="PROSITE" id="PS51175">
    <property type="entry name" value="CBM6"/>
    <property type="match status" value="1"/>
</dbReference>
<dbReference type="Pfam" id="PF18962">
    <property type="entry name" value="Por_Secre_tail"/>
    <property type="match status" value="1"/>
</dbReference>
<dbReference type="InterPro" id="IPR055372">
    <property type="entry name" value="CBM96"/>
</dbReference>
<protein>
    <submittedName>
        <fullName evidence="7">Por secretion system C-terminal sorting domain-containing protein</fullName>
    </submittedName>
</protein>
<dbReference type="Pfam" id="PF24517">
    <property type="entry name" value="CBM96"/>
    <property type="match status" value="2"/>
</dbReference>
<accession>A0A1M6KPZ1</accession>
<dbReference type="Pfam" id="PF16586">
    <property type="entry name" value="DUF5060"/>
    <property type="match status" value="1"/>
</dbReference>
<dbReference type="InterPro" id="IPR013783">
    <property type="entry name" value="Ig-like_fold"/>
</dbReference>
<reference evidence="8" key="1">
    <citation type="submission" date="2016-11" db="EMBL/GenBank/DDBJ databases">
        <authorList>
            <person name="Varghese N."/>
            <person name="Submissions S."/>
        </authorList>
    </citation>
    <scope>NUCLEOTIDE SEQUENCE [LARGE SCALE GENOMIC DNA]</scope>
    <source>
        <strain evidence="8">DSM 22623</strain>
    </source>
</reference>
<dbReference type="InterPro" id="IPR032260">
    <property type="entry name" value="DUF5060"/>
</dbReference>
<feature type="non-terminal residue" evidence="7">
    <location>
        <position position="1"/>
    </location>
</feature>
<dbReference type="InterPro" id="IPR041437">
    <property type="entry name" value="GH115_C"/>
</dbReference>
<evidence type="ECO:0000256" key="2">
    <source>
        <dbReference type="ARBA" id="ARBA00022525"/>
    </source>
</evidence>
<keyword evidence="2" id="KW-0964">Secreted</keyword>
<dbReference type="SUPFAM" id="SSF49785">
    <property type="entry name" value="Galactose-binding domain-like"/>
    <property type="match status" value="1"/>
</dbReference>
<dbReference type="InterPro" id="IPR005084">
    <property type="entry name" value="CBM6"/>
</dbReference>
<evidence type="ECO:0000313" key="8">
    <source>
        <dbReference type="Proteomes" id="UP000184432"/>
    </source>
</evidence>
<dbReference type="Gene3D" id="2.60.120.260">
    <property type="entry name" value="Galactose-binding domain-like"/>
    <property type="match status" value="1"/>
</dbReference>
<dbReference type="CDD" id="cd04080">
    <property type="entry name" value="CBM6_cellulase-like"/>
    <property type="match status" value="1"/>
</dbReference>
<dbReference type="InterPro" id="IPR006584">
    <property type="entry name" value="Cellulose-bd_IV"/>
</dbReference>
<dbReference type="GO" id="GO:0030246">
    <property type="term" value="F:carbohydrate binding"/>
    <property type="evidence" value="ECO:0007669"/>
    <property type="project" value="InterPro"/>
</dbReference>
<dbReference type="InterPro" id="IPR035986">
    <property type="entry name" value="PKD_dom_sf"/>
</dbReference>
<feature type="signal peptide" evidence="5">
    <location>
        <begin position="1"/>
        <end position="24"/>
    </location>
</feature>
<dbReference type="Gene3D" id="3.20.20.80">
    <property type="entry name" value="Glycosidases"/>
    <property type="match status" value="1"/>
</dbReference>
<dbReference type="InterPro" id="IPR026444">
    <property type="entry name" value="Secre_tail"/>
</dbReference>
<dbReference type="Pfam" id="PF17957">
    <property type="entry name" value="Big_7"/>
    <property type="match status" value="1"/>
</dbReference>
<name>A0A1M6KPZ1_9FLAO</name>
<feature type="chain" id="PRO_5012138567" evidence="5">
    <location>
        <begin position="25"/>
        <end position="1468"/>
    </location>
</feature>
<dbReference type="NCBIfam" id="TIGR04183">
    <property type="entry name" value="Por_Secre_tail"/>
    <property type="match status" value="1"/>
</dbReference>
<evidence type="ECO:0000256" key="5">
    <source>
        <dbReference type="SAM" id="SignalP"/>
    </source>
</evidence>
<dbReference type="SMART" id="SM00606">
    <property type="entry name" value="CBD_IV"/>
    <property type="match status" value="1"/>
</dbReference>
<evidence type="ECO:0000256" key="4">
    <source>
        <dbReference type="SAM" id="MobiDB-lite"/>
    </source>
</evidence>
<organism evidence="7 8">
    <name type="scientific">Aquimarina spongiae</name>
    <dbReference type="NCBI Taxonomy" id="570521"/>
    <lineage>
        <taxon>Bacteria</taxon>
        <taxon>Pseudomonadati</taxon>
        <taxon>Bacteroidota</taxon>
        <taxon>Flavobacteriia</taxon>
        <taxon>Flavobacteriales</taxon>
        <taxon>Flavobacteriaceae</taxon>
        <taxon>Aquimarina</taxon>
    </lineage>
</organism>
<proteinExistence type="predicted"/>
<dbReference type="Gene3D" id="2.60.40.10">
    <property type="entry name" value="Immunoglobulins"/>
    <property type="match status" value="2"/>
</dbReference>
<evidence type="ECO:0000313" key="7">
    <source>
        <dbReference type="EMBL" id="SHJ60972.1"/>
    </source>
</evidence>
<dbReference type="GO" id="GO:0005576">
    <property type="term" value="C:extracellular region"/>
    <property type="evidence" value="ECO:0007669"/>
    <property type="project" value="UniProtKB-SubCell"/>
</dbReference>
<evidence type="ECO:0000259" key="6">
    <source>
        <dbReference type="PROSITE" id="PS51175"/>
    </source>
</evidence>
<sequence>NLIMKLTKLNCLIAFFVLGLLAQAQTPEGELKRWHKVTLTFNGPNTSETASPNPFSDYNLEVTFTHQASNRSYKVPGYFAACGNAANNGCASGNKWRVHFAPDQTGAWNWSVSFKQGSNVAINGGGSGAGFMNGATGSFNVAESDKSGRDFRSKELGRLKYVGQHYLKHVGTNPANPNGPWFVKAGADSPENALNYVDFDATPSFNNNLNKIGSKTWQPHQRDYVAADASAYTWGNGKGTEMLGVINYLSGEGANVMSFLTWNTDGDGGAVFPHVLKVSEQEYGNTSRGQQWNKVHHDRFDVSKTDQWEKIMEYADKKGIYLHFKTMETENDNKMDGNNFGRERKLYYRELIARFGHHLALNWNLTEETTLTDNVAKATAAYIKNVDPYDHNIVIHTYPREQDQRYNPLLGNNSELTGASIQTGKNNVHNDVKRWLEKSRNAGKKWVVANDEQGPASTGVRVSDKEVRHRVLWGTLMAGGTGVEYYSGYTNDDGDINGNDHRKRGKKYKEGGYALKFFNDHLQSTMVDMVSADGVTSDNNDYVLAKAGNVYAVYRPNGGSTGLSLPAGNNKYDVQWYNPRAGGNLTAKTTLGGNLVAPDNNDWVALITSKDGNGNGGGCDNTKVAIASEDAYLQGTTRFNNGDLRVESGNRVSYLKFTVPSATETVTAVKLELAVSSDSGSGLIEVFKGTSNNWTEANLSNSNKPGEGAKLGSLNTSYGVSQSYQWTLSGVTPGETISLIVKQTGGNDVSFSSKEGSVAPKIILELECNDGGGDGGDGSGGDCVALEENGVVAVEAEHFVDQTKTTNREWYAFDASTTGTPTPDPDPNHASGASEGGYLEILPDTRVTHSDPLENGVSFSNTAGQVAIINYKVKFTNPGKYFVWVRAHSTGSEDNGVHVGIDGTWPASGQRMQWCSGKNQWTWESKQRTGANHCGEPEKIFINVPTAGVHTISFSMREDGFEMDKFVLSKAYTKPTGTGPAEVLVDCGGNNTAPQVNLSSPANGGTYQTGATIPLTAEASDSDGTIAKVEFFVNGNLVATENQAPYDTTTTIAAPGNYTVTAKATDNQGATATSGAVDITVEDNTPPPPPPTINIPGSFEAEGFATKSGSVRIESTPGTSGQNLGFINDGDYTEYAVNVASAGEYTFDFYGSSAGAGGTIDIVDGNSVIGSVAIPVNGQWHNYQKYSVNVSLSAGDKTLKLAYRGGAGYLFNVDKITASKIEPVEQTTTLSPVHDAYLQGASNYNEVIVRIEQNSRTGYLMFDLSSISGTVIDAKLKFTVVSDPGNGNLTIHKGASDTWTETNLSNANKPATGTLLGSLNTTFGLGNEKIIDLDPAAITGDQISLILNMTSGNDFAFGSKENKNIAQPELILTYSSSPNVAQRGIEADNSNIKTYPNPMTNMIQVSGAAEGARIKIFNSIGILQKEMVIKDGYNTIDVSDLPSGYYILNVLEQHKSNTVISTQKIIKQ</sequence>